<sequence>MSDTLILGMSPMVFFGLIASAVLLFAFAMLNLGKWTPDSYAYQFSNFAGAAFLAASAFSPLNLGVFLTELIWSLLGLYGIIKIFRRRKRADRPTQPQTPSASQA</sequence>
<evidence type="ECO:0000313" key="3">
    <source>
        <dbReference type="EMBL" id="SES19805.1"/>
    </source>
</evidence>
<dbReference type="Proteomes" id="UP000198929">
    <property type="component" value="Unassembled WGS sequence"/>
</dbReference>
<dbReference type="STRING" id="1121357.SAMN05661109_02209"/>
<organism evidence="3 4">
    <name type="scientific">Corynebacterium cystitidis DSM 20524</name>
    <dbReference type="NCBI Taxonomy" id="1121357"/>
    <lineage>
        <taxon>Bacteria</taxon>
        <taxon>Bacillati</taxon>
        <taxon>Actinomycetota</taxon>
        <taxon>Actinomycetes</taxon>
        <taxon>Mycobacteriales</taxon>
        <taxon>Corynebacteriaceae</taxon>
        <taxon>Corynebacterium</taxon>
    </lineage>
</organism>
<dbReference type="NCBIfam" id="NF047864">
    <property type="entry name" value="CBU_0592_membra"/>
    <property type="match status" value="1"/>
</dbReference>
<name>A0A1H9VDQ6_9CORY</name>
<feature type="transmembrane region" description="Helical" evidence="1">
    <location>
        <begin position="64"/>
        <end position="84"/>
    </location>
</feature>
<reference evidence="4" key="1">
    <citation type="submission" date="2016-10" db="EMBL/GenBank/DDBJ databases">
        <authorList>
            <person name="Varghese N."/>
            <person name="Submissions S."/>
        </authorList>
    </citation>
    <scope>NUCLEOTIDE SEQUENCE [LARGE SCALE GENOMIC DNA]</scope>
    <source>
        <strain evidence="4">DSM 20524</strain>
    </source>
</reference>
<evidence type="ECO:0000259" key="2">
    <source>
        <dbReference type="Pfam" id="PF26604"/>
    </source>
</evidence>
<keyword evidence="1" id="KW-0472">Membrane</keyword>
<dbReference type="Pfam" id="PF26604">
    <property type="entry name" value="CBU_0592"/>
    <property type="match status" value="1"/>
</dbReference>
<dbReference type="InterPro" id="IPR058058">
    <property type="entry name" value="CBU_0592-like"/>
</dbReference>
<keyword evidence="1" id="KW-0812">Transmembrane</keyword>
<gene>
    <name evidence="3" type="ORF">SAMN05661109_02209</name>
</gene>
<feature type="domain" description="CBU-0592-like" evidence="2">
    <location>
        <begin position="14"/>
        <end position="87"/>
    </location>
</feature>
<evidence type="ECO:0000256" key="1">
    <source>
        <dbReference type="SAM" id="Phobius"/>
    </source>
</evidence>
<feature type="transmembrane region" description="Helical" evidence="1">
    <location>
        <begin position="12"/>
        <end position="33"/>
    </location>
</feature>
<keyword evidence="1" id="KW-1133">Transmembrane helix</keyword>
<dbReference type="AlphaFoldDB" id="A0A1H9VDQ6"/>
<accession>A0A1H9VDQ6</accession>
<dbReference type="RefSeq" id="WP_231910193.1">
    <property type="nucleotide sequence ID" value="NZ_CP047199.1"/>
</dbReference>
<proteinExistence type="predicted"/>
<dbReference type="EMBL" id="FOGQ01000011">
    <property type="protein sequence ID" value="SES19805.1"/>
    <property type="molecule type" value="Genomic_DNA"/>
</dbReference>
<keyword evidence="4" id="KW-1185">Reference proteome</keyword>
<evidence type="ECO:0000313" key="4">
    <source>
        <dbReference type="Proteomes" id="UP000198929"/>
    </source>
</evidence>
<protein>
    <recommendedName>
        <fullName evidence="2">CBU-0592-like domain-containing protein</fullName>
    </recommendedName>
</protein>